<dbReference type="SUPFAM" id="SSF57095">
    <property type="entry name" value="Scorpion toxin-like"/>
    <property type="match status" value="1"/>
</dbReference>
<dbReference type="GO" id="GO:0050832">
    <property type="term" value="P:defense response to fungus"/>
    <property type="evidence" value="ECO:0007669"/>
    <property type="project" value="UniProtKB-KW"/>
</dbReference>
<evidence type="ECO:0000313" key="5">
    <source>
        <dbReference type="EMBL" id="KAL3630468.1"/>
    </source>
</evidence>
<dbReference type="Proteomes" id="UP001632038">
    <property type="component" value="Unassembled WGS sequence"/>
</dbReference>
<dbReference type="InterPro" id="IPR036574">
    <property type="entry name" value="Scorpion_toxin-like_sf"/>
</dbReference>
<comment type="caution">
    <text evidence="5">The sequence shown here is derived from an EMBL/GenBank/DDBJ whole genome shotgun (WGS) entry which is preliminary data.</text>
</comment>
<accession>A0ABD3CLG3</accession>
<sequence>MNSSNQIFAVVFLMMLFLIADMNSVEGQNEEIRWQISKTFRGNCSVQTKGKCKTDCLSEGFKNGYCTRRRRAGFCFCSTHDFTRGNSSVHNLV</sequence>
<evidence type="ECO:0000256" key="1">
    <source>
        <dbReference type="ARBA" id="ARBA00004613"/>
    </source>
</evidence>
<evidence type="ECO:0000256" key="2">
    <source>
        <dbReference type="ARBA" id="ARBA00022525"/>
    </source>
</evidence>
<dbReference type="PANTHER" id="PTHR33147:SF128">
    <property type="entry name" value="DEFENSIN-LIKE PROTEIN"/>
    <property type="match status" value="1"/>
</dbReference>
<dbReference type="Gene3D" id="3.30.30.10">
    <property type="entry name" value="Knottin, scorpion toxin-like"/>
    <property type="match status" value="1"/>
</dbReference>
<keyword evidence="2" id="KW-0964">Secreted</keyword>
<dbReference type="PANTHER" id="PTHR33147">
    <property type="entry name" value="DEFENSIN-LIKE PROTEIN 1"/>
    <property type="match status" value="1"/>
</dbReference>
<organism evidence="5 6">
    <name type="scientific">Castilleja foliolosa</name>
    <dbReference type="NCBI Taxonomy" id="1961234"/>
    <lineage>
        <taxon>Eukaryota</taxon>
        <taxon>Viridiplantae</taxon>
        <taxon>Streptophyta</taxon>
        <taxon>Embryophyta</taxon>
        <taxon>Tracheophyta</taxon>
        <taxon>Spermatophyta</taxon>
        <taxon>Magnoliopsida</taxon>
        <taxon>eudicotyledons</taxon>
        <taxon>Gunneridae</taxon>
        <taxon>Pentapetalae</taxon>
        <taxon>asterids</taxon>
        <taxon>lamiids</taxon>
        <taxon>Lamiales</taxon>
        <taxon>Orobanchaceae</taxon>
        <taxon>Pedicularideae</taxon>
        <taxon>Castillejinae</taxon>
        <taxon>Castilleja</taxon>
    </lineage>
</organism>
<keyword evidence="6" id="KW-1185">Reference proteome</keyword>
<keyword evidence="3" id="KW-1015">Disulfide bond</keyword>
<protein>
    <recommendedName>
        <fullName evidence="7">Defensin</fullName>
    </recommendedName>
</protein>
<comment type="subcellular location">
    <subcellularLocation>
        <location evidence="1">Secreted</location>
    </subcellularLocation>
</comment>
<reference evidence="6" key="1">
    <citation type="journal article" date="2024" name="IScience">
        <title>Strigolactones Initiate the Formation of Haustorium-like Structures in Castilleja.</title>
        <authorList>
            <person name="Buerger M."/>
            <person name="Peterson D."/>
            <person name="Chory J."/>
        </authorList>
    </citation>
    <scope>NUCLEOTIDE SEQUENCE [LARGE SCALE GENOMIC DNA]</scope>
</reference>
<dbReference type="EMBL" id="JAVIJP010000032">
    <property type="protein sequence ID" value="KAL3630468.1"/>
    <property type="molecule type" value="Genomic_DNA"/>
</dbReference>
<name>A0ABD3CLG3_9LAMI</name>
<dbReference type="AlphaFoldDB" id="A0ABD3CLG3"/>
<evidence type="ECO:0000256" key="3">
    <source>
        <dbReference type="ARBA" id="ARBA00023157"/>
    </source>
</evidence>
<evidence type="ECO:0000313" key="6">
    <source>
        <dbReference type="Proteomes" id="UP001632038"/>
    </source>
</evidence>
<proteinExistence type="predicted"/>
<dbReference type="GO" id="GO:0031640">
    <property type="term" value="P:killing of cells of another organism"/>
    <property type="evidence" value="ECO:0007669"/>
    <property type="project" value="UniProtKB-KW"/>
</dbReference>
<keyword evidence="4" id="KW-0732">Signal</keyword>
<dbReference type="GO" id="GO:0005576">
    <property type="term" value="C:extracellular region"/>
    <property type="evidence" value="ECO:0007669"/>
    <property type="project" value="UniProtKB-SubCell"/>
</dbReference>
<gene>
    <name evidence="5" type="ORF">CASFOL_023452</name>
</gene>
<feature type="signal peptide" evidence="4">
    <location>
        <begin position="1"/>
        <end position="27"/>
    </location>
</feature>
<evidence type="ECO:0000256" key="4">
    <source>
        <dbReference type="SAM" id="SignalP"/>
    </source>
</evidence>
<evidence type="ECO:0008006" key="7">
    <source>
        <dbReference type="Google" id="ProtNLM"/>
    </source>
</evidence>
<feature type="chain" id="PRO_5044792993" description="Defensin" evidence="4">
    <location>
        <begin position="28"/>
        <end position="93"/>
    </location>
</feature>